<keyword evidence="2" id="KW-0812">Transmembrane</keyword>
<feature type="region of interest" description="Disordered" evidence="1">
    <location>
        <begin position="194"/>
        <end position="361"/>
    </location>
</feature>
<keyword evidence="4" id="KW-1185">Reference proteome</keyword>
<feature type="compositionally biased region" description="Basic and acidic residues" evidence="1">
    <location>
        <begin position="240"/>
        <end position="257"/>
    </location>
</feature>
<proteinExistence type="predicted"/>
<organism evidence="3 4">
    <name type="scientific">Microdochium bolleyi</name>
    <dbReference type="NCBI Taxonomy" id="196109"/>
    <lineage>
        <taxon>Eukaryota</taxon>
        <taxon>Fungi</taxon>
        <taxon>Dikarya</taxon>
        <taxon>Ascomycota</taxon>
        <taxon>Pezizomycotina</taxon>
        <taxon>Sordariomycetes</taxon>
        <taxon>Xylariomycetidae</taxon>
        <taxon>Xylariales</taxon>
        <taxon>Microdochiaceae</taxon>
        <taxon>Microdochium</taxon>
    </lineage>
</organism>
<keyword evidence="2" id="KW-1133">Transmembrane helix</keyword>
<protein>
    <submittedName>
        <fullName evidence="3">Uncharacterized protein</fullName>
    </submittedName>
</protein>
<name>A0A136JAV8_9PEZI</name>
<gene>
    <name evidence="3" type="ORF">Micbo1qcDRAFT_42916</name>
</gene>
<dbReference type="CDD" id="cd12087">
    <property type="entry name" value="TM_EGFR-like"/>
    <property type="match status" value="1"/>
</dbReference>
<dbReference type="OrthoDB" id="3692311at2759"/>
<feature type="transmembrane region" description="Helical" evidence="2">
    <location>
        <begin position="134"/>
        <end position="157"/>
    </location>
</feature>
<dbReference type="Proteomes" id="UP000070501">
    <property type="component" value="Unassembled WGS sequence"/>
</dbReference>
<evidence type="ECO:0000256" key="1">
    <source>
        <dbReference type="SAM" id="MobiDB-lite"/>
    </source>
</evidence>
<feature type="compositionally biased region" description="Basic and acidic residues" evidence="1">
    <location>
        <begin position="206"/>
        <end position="215"/>
    </location>
</feature>
<evidence type="ECO:0000256" key="2">
    <source>
        <dbReference type="SAM" id="Phobius"/>
    </source>
</evidence>
<sequence>MSATLGLSCPDGGKFYICDKGMSRFIGCCTIDPCANGTGECPAAHLKTSSFSSDAYVNIPQQSCNAPSANNTWYTCSANPPFLGCCKNNPCQNNGVCKPGNLLPARLSDVESNAQVFLSTAQGGQGQQGSGLPLGAIIGIAVGGAVLVALVVGFVTYRCGWFARRRREEKSTKVNSDESSKLYDATGDGGVGGLAALHSGTYPNRDWPDHERLRSDAGSPAPQYSAQSPGFAPYSPGDLYNKRYSDVSTEKTQRDSRPYMSPISAASPYAPSESMAPERASSQTYGNVSELGGSYDPHHHTSPPHSRNTSELTGMLPHASPQPSPGMYSEPHYAAAMELDASEQPQRPRPRPISELPSHTY</sequence>
<dbReference type="InParanoid" id="A0A136JAV8"/>
<dbReference type="EMBL" id="KQ964247">
    <property type="protein sequence ID" value="KXJ94272.1"/>
    <property type="molecule type" value="Genomic_DNA"/>
</dbReference>
<dbReference type="AlphaFoldDB" id="A0A136JAV8"/>
<evidence type="ECO:0000313" key="3">
    <source>
        <dbReference type="EMBL" id="KXJ94272.1"/>
    </source>
</evidence>
<keyword evidence="2" id="KW-0472">Membrane</keyword>
<feature type="compositionally biased region" description="Low complexity" evidence="1">
    <location>
        <begin position="258"/>
        <end position="278"/>
    </location>
</feature>
<reference evidence="4" key="1">
    <citation type="submission" date="2016-02" db="EMBL/GenBank/DDBJ databases">
        <title>Draft genome sequence of Microdochium bolleyi, a fungal endophyte of beachgrass.</title>
        <authorList>
            <consortium name="DOE Joint Genome Institute"/>
            <person name="David A.S."/>
            <person name="May G."/>
            <person name="Haridas S."/>
            <person name="Lim J."/>
            <person name="Wang M."/>
            <person name="Labutti K."/>
            <person name="Lipzen A."/>
            <person name="Barry K."/>
            <person name="Grigoriev I.V."/>
        </authorList>
    </citation>
    <scope>NUCLEOTIDE SEQUENCE [LARGE SCALE GENOMIC DNA]</scope>
    <source>
        <strain evidence="4">J235TASD1</strain>
    </source>
</reference>
<dbReference type="STRING" id="196109.A0A136JAV8"/>
<feature type="compositionally biased region" description="Polar residues" evidence="1">
    <location>
        <begin position="303"/>
        <end position="312"/>
    </location>
</feature>
<accession>A0A136JAV8</accession>
<evidence type="ECO:0000313" key="4">
    <source>
        <dbReference type="Proteomes" id="UP000070501"/>
    </source>
</evidence>